<keyword evidence="3" id="KW-1185">Reference proteome</keyword>
<dbReference type="Pfam" id="PF12261">
    <property type="entry name" value="T_hemolysin"/>
    <property type="match status" value="1"/>
</dbReference>
<reference evidence="2" key="1">
    <citation type="submission" date="2022-11" db="EMBL/GenBank/DDBJ databases">
        <title>Isolation and characterization of PLA-degrading bacterium Massilia sp. from Antarctic soil.</title>
        <authorList>
            <person name="Sato K."/>
            <person name="Gomez-Fuentes C."/>
            <person name="Ahmad S.A."/>
            <person name="Zulkharnain A."/>
        </authorList>
    </citation>
    <scope>NUCLEOTIDE SEQUENCE</scope>
    <source>
        <strain evidence="2">N-3</strain>
    </source>
</reference>
<gene>
    <name evidence="2" type="ORF">MasN3_30710</name>
</gene>
<evidence type="ECO:0000313" key="3">
    <source>
        <dbReference type="Proteomes" id="UP001163336"/>
    </source>
</evidence>
<accession>A0ABM8C8K2</accession>
<organism evidence="2 3">
    <name type="scientific">Massilia varians</name>
    <dbReference type="NCBI Taxonomy" id="457921"/>
    <lineage>
        <taxon>Bacteria</taxon>
        <taxon>Pseudomonadati</taxon>
        <taxon>Pseudomonadota</taxon>
        <taxon>Betaproteobacteria</taxon>
        <taxon>Burkholderiales</taxon>
        <taxon>Oxalobacteraceae</taxon>
        <taxon>Telluria group</taxon>
        <taxon>Massilia</taxon>
    </lineage>
</organism>
<protein>
    <submittedName>
        <fullName evidence="2">Thermostable hemolysin</fullName>
    </submittedName>
</protein>
<dbReference type="EMBL" id="AP026966">
    <property type="protein sequence ID" value="BDT59577.1"/>
    <property type="molecule type" value="Genomic_DNA"/>
</dbReference>
<dbReference type="Proteomes" id="UP001163336">
    <property type="component" value="Chromosome"/>
</dbReference>
<feature type="region of interest" description="Disordered" evidence="1">
    <location>
        <begin position="1"/>
        <end position="22"/>
    </location>
</feature>
<sequence>MMNILEPPAGKTLPPRRSRQSRAGLECYERGDPGRAQLEAFIAATFLENYGARIAHFSDTLVGCRDADGAWTAALGFSLAGAHPLFLEHYLDGPIEAEVGARLGRPVARAEIVEVGNLAALRPGAARALIVGTTGLLHGLGLGVVAFTATTSLLNSFSRLQLRPQVLAPADPARLPDGGSHWGSYYDTHPQVMFGDIQYGYSELARLAARPRDPAE</sequence>
<dbReference type="InterPro" id="IPR022050">
    <property type="entry name" value="T_hemolysin"/>
</dbReference>
<evidence type="ECO:0000256" key="1">
    <source>
        <dbReference type="SAM" id="MobiDB-lite"/>
    </source>
</evidence>
<name>A0ABM8C8K2_9BURK</name>
<proteinExistence type="predicted"/>
<dbReference type="RefSeq" id="WP_281908343.1">
    <property type="nucleotide sequence ID" value="NZ_AP026966.1"/>
</dbReference>
<evidence type="ECO:0000313" key="2">
    <source>
        <dbReference type="EMBL" id="BDT59577.1"/>
    </source>
</evidence>